<evidence type="ECO:0000256" key="3">
    <source>
        <dbReference type="ARBA" id="ARBA00022532"/>
    </source>
</evidence>
<evidence type="ECO:0000313" key="8">
    <source>
        <dbReference type="EMBL" id="BAS26088.1"/>
    </source>
</evidence>
<protein>
    <recommendedName>
        <fullName evidence="6">Citrate synthase</fullName>
    </recommendedName>
</protein>
<dbReference type="InterPro" id="IPR002020">
    <property type="entry name" value="Citrate_synthase"/>
</dbReference>
<evidence type="ECO:0000256" key="2">
    <source>
        <dbReference type="ARBA" id="ARBA00010566"/>
    </source>
</evidence>
<reference evidence="9" key="2">
    <citation type="journal article" date="2016" name="Int. J. Syst. Evol. Microbiol.">
        <title>Complete genome sequence and cell structure of Limnochorda pilosa, a Gram-negative spore-former within the phylum Firmicutes.</title>
        <authorList>
            <person name="Watanabe M."/>
            <person name="Kojima H."/>
            <person name="Fukui M."/>
        </authorList>
    </citation>
    <scope>NUCLEOTIDE SEQUENCE [LARGE SCALE GENOMIC DNA]</scope>
    <source>
        <strain evidence="9">HC45</strain>
    </source>
</reference>
<organism evidence="8 9">
    <name type="scientific">Limnochorda pilosa</name>
    <dbReference type="NCBI Taxonomy" id="1555112"/>
    <lineage>
        <taxon>Bacteria</taxon>
        <taxon>Bacillati</taxon>
        <taxon>Bacillota</taxon>
        <taxon>Limnochordia</taxon>
        <taxon>Limnochordales</taxon>
        <taxon>Limnochordaceae</taxon>
        <taxon>Limnochorda</taxon>
    </lineage>
</organism>
<dbReference type="PATRIC" id="fig|1555112.3.peg.237"/>
<dbReference type="GO" id="GO:0036440">
    <property type="term" value="F:citrate synthase activity"/>
    <property type="evidence" value="ECO:0007669"/>
    <property type="project" value="UniProtKB-EC"/>
</dbReference>
<evidence type="ECO:0000256" key="1">
    <source>
        <dbReference type="ARBA" id="ARBA00005163"/>
    </source>
</evidence>
<keyword evidence="4 6" id="KW-0808">Transferase</keyword>
<evidence type="ECO:0000256" key="7">
    <source>
        <dbReference type="PIRSR" id="PIRSR001369-1"/>
    </source>
</evidence>
<evidence type="ECO:0000256" key="4">
    <source>
        <dbReference type="ARBA" id="ARBA00022679"/>
    </source>
</evidence>
<dbReference type="PRINTS" id="PR00143">
    <property type="entry name" value="CITRTSNTHASE"/>
</dbReference>
<dbReference type="EMBL" id="AP014924">
    <property type="protein sequence ID" value="BAS26088.1"/>
    <property type="molecule type" value="Genomic_DNA"/>
</dbReference>
<accession>A0A0K2SG56</accession>
<comment type="catalytic activity">
    <reaction evidence="5">
        <text>oxaloacetate + acetyl-CoA + H2O = citrate + CoA + H(+)</text>
        <dbReference type="Rhea" id="RHEA:16845"/>
        <dbReference type="ChEBI" id="CHEBI:15377"/>
        <dbReference type="ChEBI" id="CHEBI:15378"/>
        <dbReference type="ChEBI" id="CHEBI:16452"/>
        <dbReference type="ChEBI" id="CHEBI:16947"/>
        <dbReference type="ChEBI" id="CHEBI:57287"/>
        <dbReference type="ChEBI" id="CHEBI:57288"/>
        <dbReference type="EC" id="2.3.3.16"/>
    </reaction>
</comment>
<dbReference type="Proteomes" id="UP000065807">
    <property type="component" value="Chromosome"/>
</dbReference>
<keyword evidence="9" id="KW-1185">Reference proteome</keyword>
<dbReference type="Pfam" id="PF00285">
    <property type="entry name" value="Citrate_synt"/>
    <property type="match status" value="1"/>
</dbReference>
<keyword evidence="3" id="KW-0816">Tricarboxylic acid cycle</keyword>
<feature type="active site" evidence="7">
    <location>
        <position position="314"/>
    </location>
</feature>
<dbReference type="SUPFAM" id="SSF48256">
    <property type="entry name" value="Citrate synthase"/>
    <property type="match status" value="1"/>
</dbReference>
<dbReference type="PANTHER" id="PTHR11739">
    <property type="entry name" value="CITRATE SYNTHASE"/>
    <property type="match status" value="1"/>
</dbReference>
<dbReference type="UniPathway" id="UPA00223"/>
<sequence>MSATRGGLEGVVAASSAVSFIDGERSELTYRGYPVPDLARRATFEEVTYLLLEGELPTRSQLEAFAQELERLRPLPGAVLERLGQLPKEAPMDLLRTGISILGHYDPDGESTDPAARKRVVMRLVARMGTLVAAIGRLRRGLAPVPPSVEHDPTGRSTAWQLLFMLQGRAPDPEYTRLLDMALTLHADHELNASTFTGRVIAATLSDIYSSVVGAIGALKGPLHGGANEAARRTFEQIGEASQAAPWTRAALERKERIMGIGHRVYKHFDPRAELLREELTALRDRPEVGPWLEIALEVERVVKEEKGMHPNPDFFTAIAYGAMGIPTDLFTPVFAVSRITGWCAHLLEQYENNRLIRPRAEYVGPPPRALVPLAER</sequence>
<reference evidence="9" key="1">
    <citation type="submission" date="2015-07" db="EMBL/GenBank/DDBJ databases">
        <title>Complete genome sequence and phylogenetic analysis of Limnochorda pilosa.</title>
        <authorList>
            <person name="Watanabe M."/>
            <person name="Kojima H."/>
            <person name="Fukui M."/>
        </authorList>
    </citation>
    <scope>NUCLEOTIDE SEQUENCE [LARGE SCALE GENOMIC DNA]</scope>
    <source>
        <strain evidence="9">HC45</strain>
    </source>
</reference>
<gene>
    <name evidence="8" type="ORF">LIP_0231</name>
</gene>
<dbReference type="Gene3D" id="1.10.580.10">
    <property type="entry name" value="Citrate Synthase, domain 1"/>
    <property type="match status" value="1"/>
</dbReference>
<dbReference type="GO" id="GO:0005829">
    <property type="term" value="C:cytosol"/>
    <property type="evidence" value="ECO:0007669"/>
    <property type="project" value="TreeGrafter"/>
</dbReference>
<dbReference type="PIRSF" id="PIRSF001369">
    <property type="entry name" value="Citrate_synth"/>
    <property type="match status" value="1"/>
</dbReference>
<comment type="similarity">
    <text evidence="2 6">Belongs to the citrate synthase family.</text>
</comment>
<dbReference type="RefSeq" id="WP_068133199.1">
    <property type="nucleotide sequence ID" value="NZ_AP014924.1"/>
</dbReference>
<dbReference type="AlphaFoldDB" id="A0A0K2SG56"/>
<dbReference type="InterPro" id="IPR024176">
    <property type="entry name" value="Citrate_synthase_bac-typ"/>
</dbReference>
<dbReference type="STRING" id="1555112.LIP_0231"/>
<name>A0A0K2SG56_LIMPI</name>
<dbReference type="GO" id="GO:0006099">
    <property type="term" value="P:tricarboxylic acid cycle"/>
    <property type="evidence" value="ECO:0007669"/>
    <property type="project" value="UniProtKB-UniPathway"/>
</dbReference>
<dbReference type="Gene3D" id="1.10.230.10">
    <property type="entry name" value="Cytochrome P450-Terp, domain 2"/>
    <property type="match status" value="1"/>
</dbReference>
<dbReference type="KEGG" id="lpil:LIP_0231"/>
<dbReference type="PANTHER" id="PTHR11739:SF4">
    <property type="entry name" value="CITRATE SYNTHASE, PEROXISOMAL"/>
    <property type="match status" value="1"/>
</dbReference>
<evidence type="ECO:0000256" key="5">
    <source>
        <dbReference type="ARBA" id="ARBA00049288"/>
    </source>
</evidence>
<dbReference type="InterPro" id="IPR016143">
    <property type="entry name" value="Citrate_synth-like_sm_a-sub"/>
</dbReference>
<dbReference type="GO" id="GO:0005975">
    <property type="term" value="P:carbohydrate metabolic process"/>
    <property type="evidence" value="ECO:0007669"/>
    <property type="project" value="TreeGrafter"/>
</dbReference>
<comment type="pathway">
    <text evidence="1">Carbohydrate metabolism; tricarboxylic acid cycle.</text>
</comment>
<evidence type="ECO:0000313" key="9">
    <source>
        <dbReference type="Proteomes" id="UP000065807"/>
    </source>
</evidence>
<dbReference type="InterPro" id="IPR016142">
    <property type="entry name" value="Citrate_synth-like_lrg_a-sub"/>
</dbReference>
<dbReference type="InterPro" id="IPR011278">
    <property type="entry name" value="2-MeCitrate/Citrate_synth_II"/>
</dbReference>
<dbReference type="NCBIfam" id="TIGR01800">
    <property type="entry name" value="cit_synth_II"/>
    <property type="match status" value="1"/>
</dbReference>
<dbReference type="OrthoDB" id="9800864at2"/>
<proteinExistence type="inferred from homology"/>
<evidence type="ECO:0000256" key="6">
    <source>
        <dbReference type="PIRNR" id="PIRNR001369"/>
    </source>
</evidence>
<dbReference type="InterPro" id="IPR036969">
    <property type="entry name" value="Citrate_synthase_sf"/>
</dbReference>
<feature type="active site" evidence="7">
    <location>
        <position position="263"/>
    </location>
</feature>